<sequence length="101" mass="11494">MRNETSSPAMEYNQAHFSIKFGDDEAQNGRFIGDSRTNIINNESKPVVGYGHPEFALVYGPSESHDKQLFQPSDVTLACHKAEQTRSTQSARRFIYRQINK</sequence>
<dbReference type="Proteomes" id="UP000092460">
    <property type="component" value="Unassembled WGS sequence"/>
</dbReference>
<name>A0A1B0BPC6_9MUSC</name>
<organism evidence="1 2">
    <name type="scientific">Glossina palpalis gambiensis</name>
    <dbReference type="NCBI Taxonomy" id="67801"/>
    <lineage>
        <taxon>Eukaryota</taxon>
        <taxon>Metazoa</taxon>
        <taxon>Ecdysozoa</taxon>
        <taxon>Arthropoda</taxon>
        <taxon>Hexapoda</taxon>
        <taxon>Insecta</taxon>
        <taxon>Pterygota</taxon>
        <taxon>Neoptera</taxon>
        <taxon>Endopterygota</taxon>
        <taxon>Diptera</taxon>
        <taxon>Brachycera</taxon>
        <taxon>Muscomorpha</taxon>
        <taxon>Hippoboscoidea</taxon>
        <taxon>Glossinidae</taxon>
        <taxon>Glossina</taxon>
    </lineage>
</organism>
<protein>
    <submittedName>
        <fullName evidence="1">Uncharacterized protein</fullName>
    </submittedName>
</protein>
<dbReference type="EMBL" id="JXJN01017882">
    <property type="status" value="NOT_ANNOTATED_CDS"/>
    <property type="molecule type" value="Genomic_DNA"/>
</dbReference>
<dbReference type="VEuPathDB" id="VectorBase:GPPI036314"/>
<reference evidence="2" key="1">
    <citation type="submission" date="2015-01" db="EMBL/GenBank/DDBJ databases">
        <authorList>
            <person name="Aksoy S."/>
            <person name="Warren W."/>
            <person name="Wilson R.K."/>
        </authorList>
    </citation>
    <scope>NUCLEOTIDE SEQUENCE [LARGE SCALE GENOMIC DNA]</scope>
    <source>
        <strain evidence="2">IAEA</strain>
    </source>
</reference>
<reference evidence="1" key="2">
    <citation type="submission" date="2020-05" db="UniProtKB">
        <authorList>
            <consortium name="EnsemblMetazoa"/>
        </authorList>
    </citation>
    <scope>IDENTIFICATION</scope>
    <source>
        <strain evidence="1">IAEA</strain>
    </source>
</reference>
<evidence type="ECO:0000313" key="2">
    <source>
        <dbReference type="Proteomes" id="UP000092460"/>
    </source>
</evidence>
<dbReference type="EnsemblMetazoa" id="GPPI036314-RA">
    <property type="protein sequence ID" value="GPPI036314-PA"/>
    <property type="gene ID" value="GPPI036314"/>
</dbReference>
<accession>A0A1B0BPC6</accession>
<dbReference type="AlphaFoldDB" id="A0A1B0BPC6"/>
<keyword evidence="2" id="KW-1185">Reference proteome</keyword>
<proteinExistence type="predicted"/>
<evidence type="ECO:0000313" key="1">
    <source>
        <dbReference type="EnsemblMetazoa" id="GPPI036314-PA"/>
    </source>
</evidence>